<sequence length="131" mass="15279">MTLSLPIHVMQSKGILVKGRRPSLRTNATKRLHKFHKRSHFSRDAKRIYEKTCYSDASSVVSTVTLVTQAVMVTTDSFTETGNVIFRTFPSSSDAIQLDNWRSNEERQIFKFQEEASYKWFHLTNGLYWTR</sequence>
<proteinExistence type="predicted"/>
<comment type="caution">
    <text evidence="1">The sequence shown here is derived from an EMBL/GenBank/DDBJ whole genome shotgun (WGS) entry which is preliminary data.</text>
</comment>
<keyword evidence="2" id="KW-1185">Reference proteome</keyword>
<name>A0A419Q3I8_CLOSI</name>
<accession>A0A419Q3I8</accession>
<gene>
    <name evidence="1" type="ORF">CSKR_111150</name>
</gene>
<evidence type="ECO:0000313" key="1">
    <source>
        <dbReference type="EMBL" id="KAG5454195.1"/>
    </source>
</evidence>
<dbReference type="Proteomes" id="UP000286415">
    <property type="component" value="Unassembled WGS sequence"/>
</dbReference>
<dbReference type="AlphaFoldDB" id="A0A419Q3I8"/>
<dbReference type="EMBL" id="NIRI02000010">
    <property type="protein sequence ID" value="KAG5454195.1"/>
    <property type="molecule type" value="Genomic_DNA"/>
</dbReference>
<dbReference type="InParanoid" id="A0A419Q3I8"/>
<reference evidence="1 2" key="2">
    <citation type="journal article" date="2021" name="Genomics">
        <title>High-quality reference genome for Clonorchis sinensis.</title>
        <authorList>
            <person name="Young N.D."/>
            <person name="Stroehlein A.J."/>
            <person name="Kinkar L."/>
            <person name="Wang T."/>
            <person name="Sohn W.M."/>
            <person name="Chang B.C.H."/>
            <person name="Kaur P."/>
            <person name="Weisz D."/>
            <person name="Dudchenko O."/>
            <person name="Aiden E.L."/>
            <person name="Korhonen P.K."/>
            <person name="Gasser R.B."/>
        </authorList>
    </citation>
    <scope>NUCLEOTIDE SEQUENCE [LARGE SCALE GENOMIC DNA]</scope>
    <source>
        <strain evidence="1">Cs-k2</strain>
    </source>
</reference>
<organism evidence="1 2">
    <name type="scientific">Clonorchis sinensis</name>
    <name type="common">Chinese liver fluke</name>
    <dbReference type="NCBI Taxonomy" id="79923"/>
    <lineage>
        <taxon>Eukaryota</taxon>
        <taxon>Metazoa</taxon>
        <taxon>Spiralia</taxon>
        <taxon>Lophotrochozoa</taxon>
        <taxon>Platyhelminthes</taxon>
        <taxon>Trematoda</taxon>
        <taxon>Digenea</taxon>
        <taxon>Opisthorchiida</taxon>
        <taxon>Opisthorchiata</taxon>
        <taxon>Opisthorchiidae</taxon>
        <taxon>Clonorchis</taxon>
    </lineage>
</organism>
<evidence type="ECO:0000313" key="2">
    <source>
        <dbReference type="Proteomes" id="UP000286415"/>
    </source>
</evidence>
<protein>
    <submittedName>
        <fullName evidence="1">Uncharacterized protein</fullName>
    </submittedName>
</protein>
<reference evidence="1 2" key="1">
    <citation type="journal article" date="2018" name="Biotechnol. Adv.">
        <title>Improved genomic resources and new bioinformatic workflow for the carcinogenic parasite Clonorchis sinensis: Biotechnological implications.</title>
        <authorList>
            <person name="Wang D."/>
            <person name="Korhonen P.K."/>
            <person name="Gasser R.B."/>
            <person name="Young N.D."/>
        </authorList>
    </citation>
    <scope>NUCLEOTIDE SEQUENCE [LARGE SCALE GENOMIC DNA]</scope>
    <source>
        <strain evidence="1">Cs-k2</strain>
    </source>
</reference>